<evidence type="ECO:0000313" key="4">
    <source>
        <dbReference type="Proteomes" id="UP000768567"/>
    </source>
</evidence>
<dbReference type="InterPro" id="IPR036986">
    <property type="entry name" value="S4_RNA-bd_sf"/>
</dbReference>
<dbReference type="InterPro" id="IPR012677">
    <property type="entry name" value="Nucleotide-bd_a/b_plait_sf"/>
</dbReference>
<sequence>MAYSSDPGETGTAVRGFLPPQNEEERRLMRRVEELCTLAVRRGIPRHTGFLSDREQSLAEAAANRAQTTCIRFWGGFSEAERRVLCIEPEDAWQEEPVACLHLHAHLASGTAAPEHRDILGAVLGLGLERTCLGDIRPDPDHPGEYYLFLLEDKAEFVSANLTAAGRVRLDAEPCTQPPESALREPERQLRQATVSSLRADSVLAAMLHTSRGQAAQVISEGRVQVNHVPLRSAHDAVYAGDIFTVRGSGRYRLQEIGGKSRSDRTFILFYQY</sequence>
<dbReference type="InterPro" id="IPR040591">
    <property type="entry name" value="RqcP2_RBD"/>
</dbReference>
<accession>A0ABR9R175</accession>
<dbReference type="Gene3D" id="3.10.290.10">
    <property type="entry name" value="RNA-binding S4 domain"/>
    <property type="match status" value="1"/>
</dbReference>
<feature type="domain" description="RNA-binding S4" evidence="2">
    <location>
        <begin position="198"/>
        <end position="255"/>
    </location>
</feature>
<dbReference type="Proteomes" id="UP000768567">
    <property type="component" value="Unassembled WGS sequence"/>
</dbReference>
<dbReference type="CDD" id="cd00165">
    <property type="entry name" value="S4"/>
    <property type="match status" value="1"/>
</dbReference>
<dbReference type="Gene3D" id="3.30.1370.160">
    <property type="match status" value="1"/>
</dbReference>
<organism evidence="3 4">
    <name type="scientific">Gemmiger gallinarum</name>
    <dbReference type="NCBI Taxonomy" id="2779354"/>
    <lineage>
        <taxon>Bacteria</taxon>
        <taxon>Bacillati</taxon>
        <taxon>Bacillota</taxon>
        <taxon>Clostridia</taxon>
        <taxon>Eubacteriales</taxon>
        <taxon>Gemmiger</taxon>
    </lineage>
</organism>
<protein>
    <recommendedName>
        <fullName evidence="2">RNA-binding S4 domain-containing protein</fullName>
    </recommendedName>
</protein>
<dbReference type="Pfam" id="PF01479">
    <property type="entry name" value="S4"/>
    <property type="match status" value="1"/>
</dbReference>
<dbReference type="EMBL" id="JADCKC010000001">
    <property type="protein sequence ID" value="MBE5036888.1"/>
    <property type="molecule type" value="Genomic_DNA"/>
</dbReference>
<dbReference type="InterPro" id="IPR002942">
    <property type="entry name" value="S4_RNA-bd"/>
</dbReference>
<evidence type="ECO:0000259" key="2">
    <source>
        <dbReference type="SMART" id="SM00363"/>
    </source>
</evidence>
<dbReference type="Gene3D" id="3.30.70.330">
    <property type="match status" value="1"/>
</dbReference>
<keyword evidence="1" id="KW-0694">RNA-binding</keyword>
<proteinExistence type="predicted"/>
<evidence type="ECO:0000256" key="1">
    <source>
        <dbReference type="PROSITE-ProRule" id="PRU00182"/>
    </source>
</evidence>
<dbReference type="SUPFAM" id="SSF55174">
    <property type="entry name" value="Alpha-L RNA-binding motif"/>
    <property type="match status" value="1"/>
</dbReference>
<comment type="caution">
    <text evidence="3">The sequence shown here is derived from an EMBL/GenBank/DDBJ whole genome shotgun (WGS) entry which is preliminary data.</text>
</comment>
<dbReference type="PROSITE" id="PS50889">
    <property type="entry name" value="S4"/>
    <property type="match status" value="1"/>
</dbReference>
<evidence type="ECO:0000313" key="3">
    <source>
        <dbReference type="EMBL" id="MBE5036888.1"/>
    </source>
</evidence>
<gene>
    <name evidence="3" type="ORF">INF35_03700</name>
</gene>
<dbReference type="SMART" id="SM00363">
    <property type="entry name" value="S4"/>
    <property type="match status" value="1"/>
</dbReference>
<dbReference type="RefSeq" id="WP_193500166.1">
    <property type="nucleotide sequence ID" value="NZ_JADCKC010000001.1"/>
</dbReference>
<reference evidence="3 4" key="1">
    <citation type="submission" date="2020-10" db="EMBL/GenBank/DDBJ databases">
        <title>ChiBAC.</title>
        <authorList>
            <person name="Zenner C."/>
            <person name="Hitch T.C.A."/>
            <person name="Clavel T."/>
        </authorList>
    </citation>
    <scope>NUCLEOTIDE SEQUENCE [LARGE SCALE GENOMIC DNA]</scope>
    <source>
        <strain evidence="3 4">DSM 109015</strain>
    </source>
</reference>
<keyword evidence="4" id="KW-1185">Reference proteome</keyword>
<name>A0ABR9R175_9FIRM</name>
<dbReference type="Pfam" id="PF17774">
    <property type="entry name" value="YlmH_RBD"/>
    <property type="match status" value="1"/>
</dbReference>